<sequence>MALFHRNGRKLIENVLGQYHIASIQETKFRDAHHLSKFIFHVNSITHHRVFVSDRNSSSQVQLGPRSCGVATLLHPDLLGVESAQEVTSATIPGRYLLVHLMQANRPLYTLYIHNIYAPVRESERAIFYQKLPTHFEPIARHLVLGDFNVTIDPVMDSRGVSSVVDASRGVLLSWLAGLNVTDSWRHRYPRRRTFSGLLTRVNRLDYIFVSDDWVDTSLDDTKYFQAPHSGDHLAVRVNLGSPRRRPPPSGYWRLKLKTLEDESIRQSIMNDIQNLSSTTRDVPNPGLVWEDWKRPNGTESDDPADISDQFRRHWGDIFGDERFTSVEPPVNPEATRKLLDSITRRLSSADTARLEEPLSTAELAAAMRHLNRNSAPGLDGLGAALYQVDPDAFGVVLATAFQNQRERGCLLPSQRRSSVALLYKKGDPRDPSNYRPISHMQVDVKVISKALAYRLQRVLPLLIHPDQKGFVRGHSLHHHARFLQDLQDLLRRRGGAGYAFFLDFAKAYDRVNWDYLFQVLERVGCGPAFRSWVQLLYCKPEAVLALNGILLEVLCPSRGVKQGDPLSSLLFVLTIEPLRNLLRDLPDAGLPIAQSCNGTGLYFADDSTLLSGSLDGLRRQLDLVELYCAGSGALLILNKSQLVAFHGNSIRAEDTPFGVASSGSVVYLGVPVGPKVSPDVVCASLEAKVCARLARWGSRARTYRGRLVILNAMVLSVLWHFTPHFNLPGAMVRRLQALIDQYVLTRRGDPGRRFVKLAKPSICHVPFNRGGLQIPRVEVTSQTQRVLLLQQFYYLVNSDPWLVVSDTLLQYVLSSGLHMSTFDFLDSPFSRRSKVIEFSSIPACWQFSWFVWSRLPRITSDSGFVDPVACQSNLLEANVCHSAHPQLQIELASGKPVSLLREAGRVRDFRLAFASETGYRSLSDFSSSSWPSAPEFLARFMLVVTTWNMRVRVRYLLSLYYDLSTLAQNVVGERGLLSDWSLFVERLTWDLVCIASRPKWLSPATSFASILHMFWMTTVSITLHVIWTTRNKHRFEDRPALDPISDIYKVYSAFAAHFRHWLRRTIHSVQVCIATMVSAITPKLFTPFKLAGNNAPVELKHRVAMAPLTRMRTGESGVPTALVAEHYAQRATDGGLLIVEATNISPTARGYFGAPGLFTQEQVDGWKLVTKAVHDKGGKIFVQLWHTGRVGHPLNQPDGQLPVSSSATSVEDITSHAVTREGRKDYVTPRALEIDEIPGIIADYKKAAENAVVAGFDGVEIHAANGYLLEQFLCDSVNKRTDAQVAIRLSPFGDTFGCKDSTPDEAYGYVVGKLNDYNLAYLHVIERRGMHAANVQVPKAGVTRHFRNTYKGVLVTAAGYDREDAIKTIEEGAADLVAFGRDFIANPDLVERLRIGAKFNTQDMKTFSPQPGTPLERGYTD</sequence>
<dbReference type="InterPro" id="IPR001155">
    <property type="entry name" value="OxRdtase_FMN_N"/>
</dbReference>
<accession>A0A9W6XP40</accession>
<dbReference type="InterPro" id="IPR005135">
    <property type="entry name" value="Endo/exonuclease/phosphatase"/>
</dbReference>
<dbReference type="InterPro" id="IPR013785">
    <property type="entry name" value="Aldolase_TIM"/>
</dbReference>
<gene>
    <name evidence="3" type="ORF">Pfra01_001384100</name>
</gene>
<name>A0A9W6XP40_9STRA</name>
<dbReference type="Proteomes" id="UP001165121">
    <property type="component" value="Unassembled WGS sequence"/>
</dbReference>
<dbReference type="PANTHER" id="PTHR22893">
    <property type="entry name" value="NADH OXIDOREDUCTASE-RELATED"/>
    <property type="match status" value="1"/>
</dbReference>
<dbReference type="GO" id="GO:0016491">
    <property type="term" value="F:oxidoreductase activity"/>
    <property type="evidence" value="ECO:0007669"/>
    <property type="project" value="InterPro"/>
</dbReference>
<keyword evidence="4" id="KW-1185">Reference proteome</keyword>
<dbReference type="Pfam" id="PF03372">
    <property type="entry name" value="Exo_endo_phos"/>
    <property type="match status" value="1"/>
</dbReference>
<evidence type="ECO:0000256" key="1">
    <source>
        <dbReference type="SAM" id="MobiDB-lite"/>
    </source>
</evidence>
<dbReference type="PROSITE" id="PS50878">
    <property type="entry name" value="RT_POL"/>
    <property type="match status" value="1"/>
</dbReference>
<proteinExistence type="predicted"/>
<dbReference type="GO" id="GO:0010181">
    <property type="term" value="F:FMN binding"/>
    <property type="evidence" value="ECO:0007669"/>
    <property type="project" value="InterPro"/>
</dbReference>
<dbReference type="PANTHER" id="PTHR22893:SF91">
    <property type="entry name" value="NADPH DEHYDROGENASE 2-RELATED"/>
    <property type="match status" value="1"/>
</dbReference>
<organism evidence="3 4">
    <name type="scientific">Phytophthora fragariaefolia</name>
    <dbReference type="NCBI Taxonomy" id="1490495"/>
    <lineage>
        <taxon>Eukaryota</taxon>
        <taxon>Sar</taxon>
        <taxon>Stramenopiles</taxon>
        <taxon>Oomycota</taxon>
        <taxon>Peronosporomycetes</taxon>
        <taxon>Peronosporales</taxon>
        <taxon>Peronosporaceae</taxon>
        <taxon>Phytophthora</taxon>
    </lineage>
</organism>
<dbReference type="Gene3D" id="3.20.20.70">
    <property type="entry name" value="Aldolase class I"/>
    <property type="match status" value="2"/>
</dbReference>
<comment type="caution">
    <text evidence="3">The sequence shown here is derived from an EMBL/GenBank/DDBJ whole genome shotgun (WGS) entry which is preliminary data.</text>
</comment>
<dbReference type="OrthoDB" id="127466at2759"/>
<dbReference type="SUPFAM" id="SSF56219">
    <property type="entry name" value="DNase I-like"/>
    <property type="match status" value="1"/>
</dbReference>
<dbReference type="Pfam" id="PF00724">
    <property type="entry name" value="Oxidored_FMN"/>
    <property type="match status" value="2"/>
</dbReference>
<feature type="region of interest" description="Disordered" evidence="1">
    <location>
        <begin position="287"/>
        <end position="307"/>
    </location>
</feature>
<dbReference type="EMBL" id="BSXT01001437">
    <property type="protein sequence ID" value="GMF42382.1"/>
    <property type="molecule type" value="Genomic_DNA"/>
</dbReference>
<protein>
    <submittedName>
        <fullName evidence="3">Unnamed protein product</fullName>
    </submittedName>
</protein>
<reference evidence="3" key="1">
    <citation type="submission" date="2023-04" db="EMBL/GenBank/DDBJ databases">
        <title>Phytophthora fragariaefolia NBRC 109709.</title>
        <authorList>
            <person name="Ichikawa N."/>
            <person name="Sato H."/>
            <person name="Tonouchi N."/>
        </authorList>
    </citation>
    <scope>NUCLEOTIDE SEQUENCE</scope>
    <source>
        <strain evidence="3">NBRC 109709</strain>
    </source>
</reference>
<dbReference type="SUPFAM" id="SSF51395">
    <property type="entry name" value="FMN-linked oxidoreductases"/>
    <property type="match status" value="1"/>
</dbReference>
<evidence type="ECO:0000313" key="3">
    <source>
        <dbReference type="EMBL" id="GMF42382.1"/>
    </source>
</evidence>
<dbReference type="InterPro" id="IPR000477">
    <property type="entry name" value="RT_dom"/>
</dbReference>
<feature type="domain" description="Reverse transcriptase" evidence="2">
    <location>
        <begin position="404"/>
        <end position="673"/>
    </location>
</feature>
<dbReference type="InterPro" id="IPR045247">
    <property type="entry name" value="Oye-like"/>
</dbReference>
<dbReference type="CDD" id="cd02933">
    <property type="entry name" value="OYE_like_FMN"/>
    <property type="match status" value="1"/>
</dbReference>
<evidence type="ECO:0000259" key="2">
    <source>
        <dbReference type="PROSITE" id="PS50878"/>
    </source>
</evidence>
<dbReference type="Gene3D" id="3.60.10.10">
    <property type="entry name" value="Endonuclease/exonuclease/phosphatase"/>
    <property type="match status" value="1"/>
</dbReference>
<dbReference type="Pfam" id="PF00078">
    <property type="entry name" value="RVT_1"/>
    <property type="match status" value="1"/>
</dbReference>
<dbReference type="CDD" id="cd01650">
    <property type="entry name" value="RT_nLTR_like"/>
    <property type="match status" value="1"/>
</dbReference>
<dbReference type="InterPro" id="IPR036691">
    <property type="entry name" value="Endo/exonu/phosph_ase_sf"/>
</dbReference>
<evidence type="ECO:0000313" key="4">
    <source>
        <dbReference type="Proteomes" id="UP001165121"/>
    </source>
</evidence>